<dbReference type="KEGG" id="pno:SNOG_05751"/>
<gene>
    <name evidence="1" type="ORF">SNOG_05751</name>
</gene>
<dbReference type="Proteomes" id="UP000001055">
    <property type="component" value="Unassembled WGS sequence"/>
</dbReference>
<dbReference type="EMBL" id="CH445332">
    <property type="protein sequence ID" value="EAT86815.1"/>
    <property type="molecule type" value="Genomic_DNA"/>
</dbReference>
<evidence type="ECO:0000313" key="2">
    <source>
        <dbReference type="Proteomes" id="UP000001055"/>
    </source>
</evidence>
<dbReference type="InParanoid" id="Q0UR63"/>
<sequence length="54" mass="5919">MSPSCSSERCSEQPTIHDASKSFQTGYWAELASDIQTLTDFGVYSTSEVKQGAR</sequence>
<dbReference type="HOGENOM" id="CLU_3051123_0_0_1"/>
<proteinExistence type="predicted"/>
<dbReference type="GeneID" id="5973024"/>
<organism evidence="1 2">
    <name type="scientific">Phaeosphaeria nodorum (strain SN15 / ATCC MYA-4574 / FGSC 10173)</name>
    <name type="common">Glume blotch fungus</name>
    <name type="synonym">Parastagonospora nodorum</name>
    <dbReference type="NCBI Taxonomy" id="321614"/>
    <lineage>
        <taxon>Eukaryota</taxon>
        <taxon>Fungi</taxon>
        <taxon>Dikarya</taxon>
        <taxon>Ascomycota</taxon>
        <taxon>Pezizomycotina</taxon>
        <taxon>Dothideomycetes</taxon>
        <taxon>Pleosporomycetidae</taxon>
        <taxon>Pleosporales</taxon>
        <taxon>Pleosporineae</taxon>
        <taxon>Phaeosphaeriaceae</taxon>
        <taxon>Parastagonospora</taxon>
    </lineage>
</organism>
<name>Q0UR63_PHANO</name>
<accession>Q0UR63</accession>
<dbReference type="AlphaFoldDB" id="Q0UR63"/>
<evidence type="ECO:0000313" key="1">
    <source>
        <dbReference type="EMBL" id="EAT86815.1"/>
    </source>
</evidence>
<protein>
    <submittedName>
        <fullName evidence="1">Uncharacterized protein</fullName>
    </submittedName>
</protein>
<dbReference type="RefSeq" id="XP_001796147.1">
    <property type="nucleotide sequence ID" value="XM_001796095.1"/>
</dbReference>
<reference evidence="2" key="1">
    <citation type="journal article" date="2007" name="Plant Cell">
        <title>Dothideomycete-plant interactions illuminated by genome sequencing and EST analysis of the wheat pathogen Stagonospora nodorum.</title>
        <authorList>
            <person name="Hane J.K."/>
            <person name="Lowe R.G."/>
            <person name="Solomon P.S."/>
            <person name="Tan K.C."/>
            <person name="Schoch C.L."/>
            <person name="Spatafora J.W."/>
            <person name="Crous P.W."/>
            <person name="Kodira C."/>
            <person name="Birren B.W."/>
            <person name="Galagan J.E."/>
            <person name="Torriani S.F."/>
            <person name="McDonald B.A."/>
            <person name="Oliver R.P."/>
        </authorList>
    </citation>
    <scope>NUCLEOTIDE SEQUENCE [LARGE SCALE GENOMIC DNA]</scope>
    <source>
        <strain evidence="2">SN15 / ATCC MYA-4574 / FGSC 10173</strain>
    </source>
</reference>